<organism evidence="4 5">
    <name type="scientific">Candidatus Abawacabacteria bacterium RBG_16_42_10</name>
    <dbReference type="NCBI Taxonomy" id="1817814"/>
    <lineage>
        <taxon>Bacteria</taxon>
        <taxon>Candidatus Abawacaibacteriota</taxon>
    </lineage>
</organism>
<evidence type="ECO:0000313" key="5">
    <source>
        <dbReference type="Proteomes" id="UP000177614"/>
    </source>
</evidence>
<dbReference type="PIRSF" id="PIRSF005902">
    <property type="entry name" value="DNase_TatD"/>
    <property type="match status" value="1"/>
</dbReference>
<dbReference type="InterPro" id="IPR001130">
    <property type="entry name" value="TatD-like"/>
</dbReference>
<dbReference type="Gene3D" id="3.20.20.140">
    <property type="entry name" value="Metal-dependent hydrolases"/>
    <property type="match status" value="1"/>
</dbReference>
<keyword evidence="1 3" id="KW-0479">Metal-binding</keyword>
<dbReference type="STRING" id="1817814.A2V81_04660"/>
<dbReference type="AlphaFoldDB" id="A0A1F4XLV4"/>
<proteinExistence type="predicted"/>
<evidence type="ECO:0000256" key="2">
    <source>
        <dbReference type="ARBA" id="ARBA00022801"/>
    </source>
</evidence>
<keyword evidence="2" id="KW-0378">Hydrolase</keyword>
<feature type="binding site" evidence="3">
    <location>
        <position position="152"/>
    </location>
    <ligand>
        <name>a divalent metal cation</name>
        <dbReference type="ChEBI" id="CHEBI:60240"/>
        <label>2</label>
    </ligand>
</feature>
<dbReference type="PROSITE" id="PS01091">
    <property type="entry name" value="TATD_3"/>
    <property type="match status" value="1"/>
</dbReference>
<dbReference type="GO" id="GO:0046872">
    <property type="term" value="F:metal ion binding"/>
    <property type="evidence" value="ECO:0007669"/>
    <property type="project" value="UniProtKB-KW"/>
</dbReference>
<dbReference type="PANTHER" id="PTHR46124">
    <property type="entry name" value="D-AMINOACYL-TRNA DEACYLASE"/>
    <property type="match status" value="1"/>
</dbReference>
<accession>A0A1F4XLV4</accession>
<dbReference type="GO" id="GO:0005829">
    <property type="term" value="C:cytosol"/>
    <property type="evidence" value="ECO:0007669"/>
    <property type="project" value="TreeGrafter"/>
</dbReference>
<dbReference type="Pfam" id="PF01026">
    <property type="entry name" value="TatD_DNase"/>
    <property type="match status" value="1"/>
</dbReference>
<name>A0A1F4XLV4_9BACT</name>
<feature type="binding site" evidence="3">
    <location>
        <position position="202"/>
    </location>
    <ligand>
        <name>a divalent metal cation</name>
        <dbReference type="ChEBI" id="CHEBI:60240"/>
        <label>1</label>
    </ligand>
</feature>
<reference evidence="4 5" key="1">
    <citation type="journal article" date="2016" name="Nat. Commun.">
        <title>Thousands of microbial genomes shed light on interconnected biogeochemical processes in an aquifer system.</title>
        <authorList>
            <person name="Anantharaman K."/>
            <person name="Brown C.T."/>
            <person name="Hug L.A."/>
            <person name="Sharon I."/>
            <person name="Castelle C.J."/>
            <person name="Probst A.J."/>
            <person name="Thomas B.C."/>
            <person name="Singh A."/>
            <person name="Wilkins M.J."/>
            <person name="Karaoz U."/>
            <person name="Brodie E.L."/>
            <person name="Williams K.H."/>
            <person name="Hubbard S.S."/>
            <person name="Banfield J.F."/>
        </authorList>
    </citation>
    <scope>NUCLEOTIDE SEQUENCE [LARGE SCALE GENOMIC DNA]</scope>
</reference>
<evidence type="ECO:0000256" key="1">
    <source>
        <dbReference type="ARBA" id="ARBA00022723"/>
    </source>
</evidence>
<dbReference type="NCBIfam" id="TIGR00010">
    <property type="entry name" value="YchF/TatD family DNA exonuclease"/>
    <property type="match status" value="1"/>
</dbReference>
<feature type="binding site" evidence="3">
    <location>
        <position position="7"/>
    </location>
    <ligand>
        <name>a divalent metal cation</name>
        <dbReference type="ChEBI" id="CHEBI:60240"/>
        <label>1</label>
    </ligand>
</feature>
<dbReference type="FunFam" id="3.20.20.140:FF:000005">
    <property type="entry name" value="TatD family hydrolase"/>
    <property type="match status" value="1"/>
</dbReference>
<feature type="binding site" evidence="3">
    <location>
        <position position="9"/>
    </location>
    <ligand>
        <name>a divalent metal cation</name>
        <dbReference type="ChEBI" id="CHEBI:60240"/>
        <label>1</label>
    </ligand>
</feature>
<dbReference type="SUPFAM" id="SSF51556">
    <property type="entry name" value="Metallo-dependent hydrolases"/>
    <property type="match status" value="1"/>
</dbReference>
<sequence>MKLIDSHCHIHLPEFDADRDQVISHAHDVGVETMIVVGNDHMSNQVLVSFVQDQETCFMTLGIHPHHVDEWDANVLSWMKDHMHDPKLIAIGETGLDYFRNEHTPLAQEKVLRAQIELAIECDKPVVLHCRNAFLDMQRTLHDYPTSRFIMHCFTGNADDVAWIVEMGGFISLSGIVTFPNAKDLQETAKGIPDDRLLVETDAPFLAPHNQRGKRCEPSFVVETVQKIADLKALAMNEFAEKVYKNTKKAFGF</sequence>
<evidence type="ECO:0000313" key="4">
    <source>
        <dbReference type="EMBL" id="OGC82610.1"/>
    </source>
</evidence>
<dbReference type="PANTHER" id="PTHR46124:SF2">
    <property type="entry name" value="D-AMINOACYL-TRNA DEACYLASE"/>
    <property type="match status" value="1"/>
</dbReference>
<dbReference type="CDD" id="cd01310">
    <property type="entry name" value="TatD_DNAse"/>
    <property type="match status" value="1"/>
</dbReference>
<gene>
    <name evidence="4" type="ORF">A2V81_04660</name>
</gene>
<dbReference type="InterPro" id="IPR032466">
    <property type="entry name" value="Metal_Hydrolase"/>
</dbReference>
<evidence type="ECO:0000256" key="3">
    <source>
        <dbReference type="PIRSR" id="PIRSR005902-1"/>
    </source>
</evidence>
<dbReference type="EMBL" id="MEWR01000003">
    <property type="protein sequence ID" value="OGC82610.1"/>
    <property type="molecule type" value="Genomic_DNA"/>
</dbReference>
<dbReference type="GO" id="GO:0016788">
    <property type="term" value="F:hydrolase activity, acting on ester bonds"/>
    <property type="evidence" value="ECO:0007669"/>
    <property type="project" value="InterPro"/>
</dbReference>
<protein>
    <recommendedName>
        <fullName evidence="6">Hydrolase TatD</fullName>
    </recommendedName>
</protein>
<feature type="binding site" evidence="3">
    <location>
        <position position="93"/>
    </location>
    <ligand>
        <name>a divalent metal cation</name>
        <dbReference type="ChEBI" id="CHEBI:60240"/>
        <label>1</label>
    </ligand>
</feature>
<dbReference type="InterPro" id="IPR018228">
    <property type="entry name" value="DNase_TatD-rel_CS"/>
</dbReference>
<feature type="binding site" evidence="3">
    <location>
        <position position="129"/>
    </location>
    <ligand>
        <name>a divalent metal cation</name>
        <dbReference type="ChEBI" id="CHEBI:60240"/>
        <label>2</label>
    </ligand>
</feature>
<comment type="caution">
    <text evidence="4">The sequence shown here is derived from an EMBL/GenBank/DDBJ whole genome shotgun (WGS) entry which is preliminary data.</text>
</comment>
<dbReference type="GO" id="GO:0004536">
    <property type="term" value="F:DNA nuclease activity"/>
    <property type="evidence" value="ECO:0007669"/>
    <property type="project" value="InterPro"/>
</dbReference>
<dbReference type="InterPro" id="IPR015991">
    <property type="entry name" value="TatD/YcfH-like"/>
</dbReference>
<dbReference type="Proteomes" id="UP000177614">
    <property type="component" value="Unassembled WGS sequence"/>
</dbReference>
<evidence type="ECO:0008006" key="6">
    <source>
        <dbReference type="Google" id="ProtNLM"/>
    </source>
</evidence>